<dbReference type="EMBL" id="JAIZPD010000001">
    <property type="protein sequence ID" value="KAH0967968.1"/>
    <property type="molecule type" value="Genomic_DNA"/>
</dbReference>
<keyword evidence="2" id="KW-0031">Aminopeptidase</keyword>
<dbReference type="GO" id="GO:0004177">
    <property type="term" value="F:aminopeptidase activity"/>
    <property type="evidence" value="ECO:0007669"/>
    <property type="project" value="UniProtKB-KW"/>
</dbReference>
<dbReference type="InterPro" id="IPR022742">
    <property type="entry name" value="Hydrolase_4"/>
</dbReference>
<evidence type="ECO:0000313" key="2">
    <source>
        <dbReference type="EMBL" id="KAH0967968.1"/>
    </source>
</evidence>
<sequence length="301" mass="33136">MATPGPRAVKTTEGVLTTADGQALYTKAWEPPPDAAKALLVWLHGFSDHCNTFGDFFEALASHGIAVHSLDQRGWGRSVARQSDKGLTGPTETVLSDMTDFVRALPQTDLPLFLGGHSMGGAQALLWAARGPAKTRLAVRGYVVAAPFLRFHPSMAPPRVIVWLARVLARWLPNQQLYNKPRLERLCRDGGVRRAMADDPLLHNLGTLHGVADMMRRGDEIADGLHDLPAAEDEATSLWIGHGSGDRIVCPDAVRDYFARSRVEDKHLRTYEGCYHNLHQEPGRHKADFASDVVAWISERA</sequence>
<evidence type="ECO:0000259" key="1">
    <source>
        <dbReference type="Pfam" id="PF12146"/>
    </source>
</evidence>
<gene>
    <name evidence="2" type="ORF">HRG_00610</name>
</gene>
<keyword evidence="2" id="KW-0645">Protease</keyword>
<evidence type="ECO:0000313" key="3">
    <source>
        <dbReference type="Proteomes" id="UP000824596"/>
    </source>
</evidence>
<dbReference type="InterPro" id="IPR051044">
    <property type="entry name" value="MAG_DAG_Lipase"/>
</dbReference>
<dbReference type="Pfam" id="PF12146">
    <property type="entry name" value="Hydrolase_4"/>
    <property type="match status" value="1"/>
</dbReference>
<keyword evidence="3" id="KW-1185">Reference proteome</keyword>
<dbReference type="OrthoDB" id="10249433at2759"/>
<reference evidence="2" key="1">
    <citation type="submission" date="2021-09" db="EMBL/GenBank/DDBJ databases">
        <title>A high-quality genome of the endoparasitic fungus Hirsutella rhossiliensis with a comparison of Hirsutella genomes reveals transposable elements contributing to genome size variation.</title>
        <authorList>
            <person name="Lin R."/>
            <person name="Jiao Y."/>
            <person name="Sun X."/>
            <person name="Ling J."/>
            <person name="Xie B."/>
            <person name="Cheng X."/>
        </authorList>
    </citation>
    <scope>NUCLEOTIDE SEQUENCE</scope>
    <source>
        <strain evidence="2">HR02</strain>
    </source>
</reference>
<dbReference type="GeneID" id="68349739"/>
<keyword evidence="2" id="KW-0378">Hydrolase</keyword>
<feature type="domain" description="Serine aminopeptidase S33" evidence="1">
    <location>
        <begin position="35"/>
        <end position="282"/>
    </location>
</feature>
<accession>A0A9P8SLX3</accession>
<dbReference type="SUPFAM" id="SSF53474">
    <property type="entry name" value="alpha/beta-Hydrolases"/>
    <property type="match status" value="1"/>
</dbReference>
<dbReference type="InterPro" id="IPR029058">
    <property type="entry name" value="AB_hydrolase_fold"/>
</dbReference>
<dbReference type="Gene3D" id="3.40.50.1820">
    <property type="entry name" value="alpha/beta hydrolase"/>
    <property type="match status" value="1"/>
</dbReference>
<protein>
    <submittedName>
        <fullName evidence="2">Serine aminopeptidase, s33 domain-containing protein</fullName>
    </submittedName>
</protein>
<dbReference type="AlphaFoldDB" id="A0A9P8SLX3"/>
<proteinExistence type="predicted"/>
<dbReference type="PANTHER" id="PTHR11614">
    <property type="entry name" value="PHOSPHOLIPASE-RELATED"/>
    <property type="match status" value="1"/>
</dbReference>
<organism evidence="2 3">
    <name type="scientific">Hirsutella rhossiliensis</name>
    <dbReference type="NCBI Taxonomy" id="111463"/>
    <lineage>
        <taxon>Eukaryota</taxon>
        <taxon>Fungi</taxon>
        <taxon>Dikarya</taxon>
        <taxon>Ascomycota</taxon>
        <taxon>Pezizomycotina</taxon>
        <taxon>Sordariomycetes</taxon>
        <taxon>Hypocreomycetidae</taxon>
        <taxon>Hypocreales</taxon>
        <taxon>Ophiocordycipitaceae</taxon>
        <taxon>Hirsutella</taxon>
    </lineage>
</organism>
<dbReference type="Proteomes" id="UP000824596">
    <property type="component" value="Unassembled WGS sequence"/>
</dbReference>
<comment type="caution">
    <text evidence="2">The sequence shown here is derived from an EMBL/GenBank/DDBJ whole genome shotgun (WGS) entry which is preliminary data.</text>
</comment>
<name>A0A9P8SLX3_9HYPO</name>
<dbReference type="RefSeq" id="XP_044725481.1">
    <property type="nucleotide sequence ID" value="XM_044859081.1"/>
</dbReference>